<dbReference type="InterPro" id="IPR038527">
    <property type="entry name" value="HupH_C_sf"/>
</dbReference>
<dbReference type="Proteomes" id="UP000218627">
    <property type="component" value="Unassembled WGS sequence"/>
</dbReference>
<dbReference type="OrthoDB" id="9794350at2"/>
<dbReference type="RefSeq" id="WP_096602833.1">
    <property type="nucleotide sequence ID" value="NZ_OBEN01000009.1"/>
</dbReference>
<evidence type="ECO:0000313" key="4">
    <source>
        <dbReference type="Proteomes" id="UP000218627"/>
    </source>
</evidence>
<name>A0A285P1Y5_9AQUI</name>
<dbReference type="InterPro" id="IPR006894">
    <property type="entry name" value="HupH_Hydgase_express_prot_C"/>
</dbReference>
<dbReference type="Pfam" id="PF04809">
    <property type="entry name" value="HupH_C"/>
    <property type="match status" value="1"/>
</dbReference>
<dbReference type="Gene3D" id="3.30.1370.140">
    <property type="entry name" value="HupH hydrogenase expression protein, C-terminal domain"/>
    <property type="match status" value="1"/>
</dbReference>
<organism evidence="3 4">
    <name type="scientific">Hydrogenobacter hydrogenophilus</name>
    <dbReference type="NCBI Taxonomy" id="35835"/>
    <lineage>
        <taxon>Bacteria</taxon>
        <taxon>Pseudomonadati</taxon>
        <taxon>Aquificota</taxon>
        <taxon>Aquificia</taxon>
        <taxon>Aquificales</taxon>
        <taxon>Aquificaceae</taxon>
        <taxon>Hydrogenobacter</taxon>
    </lineage>
</organism>
<sequence length="125" mass="14517">MLMNAPAILNEILQALKDLYEKGEEHIIYINKLPLTEEDRIAILDTLGEGQVRIRLDSKTQPAEWRETGINGVWIGVFFDRDNKPILETIEITIFPRLASSQEEDIEESIKLLEERLKVLFQREP</sequence>
<dbReference type="AlphaFoldDB" id="A0A285P1Y5"/>
<evidence type="ECO:0000259" key="2">
    <source>
        <dbReference type="Pfam" id="PF04809"/>
    </source>
</evidence>
<protein>
    <submittedName>
        <fullName evidence="3">Hydrogenase-1 operon protein HyaF</fullName>
    </submittedName>
</protein>
<keyword evidence="4" id="KW-1185">Reference proteome</keyword>
<proteinExistence type="inferred from homology"/>
<evidence type="ECO:0000256" key="1">
    <source>
        <dbReference type="ARBA" id="ARBA00010832"/>
    </source>
</evidence>
<feature type="domain" description="HupH hydrogenase expression protein C-terminal" evidence="2">
    <location>
        <begin position="2"/>
        <end position="119"/>
    </location>
</feature>
<evidence type="ECO:0000313" key="3">
    <source>
        <dbReference type="EMBL" id="SNZ15739.1"/>
    </source>
</evidence>
<reference evidence="4" key="1">
    <citation type="submission" date="2017-09" db="EMBL/GenBank/DDBJ databases">
        <authorList>
            <person name="Varghese N."/>
            <person name="Submissions S."/>
        </authorList>
    </citation>
    <scope>NUCLEOTIDE SEQUENCE [LARGE SCALE GENOMIC DNA]</scope>
    <source>
        <strain evidence="4">DSM 2913</strain>
    </source>
</reference>
<gene>
    <name evidence="3" type="ORF">SAMN06265353_1432</name>
</gene>
<accession>A0A285P1Y5</accession>
<comment type="similarity">
    <text evidence="1">Belongs to the HupH/HyaF family.</text>
</comment>
<dbReference type="EMBL" id="OBEN01000009">
    <property type="protein sequence ID" value="SNZ15739.1"/>
    <property type="molecule type" value="Genomic_DNA"/>
</dbReference>